<sequence>MTSVLIDEGQMTFTDIALWTVTFKRIAGASPGNAFRIIIACSYSSAMPEGTDLESAEETPLPIPVLLNEDMRVNLRPTFRGMTIHKFPPVGLVFDSADVDEYISSGVRNGSWPQIDQALRELIDKWSDGHIALISAMMGVVGTNTNKVRENGIYTLEEFKKDHPLQKILDDLVMATQSRRLLPREQIAADPRVNRVFAYLLVHDCIPYSIPLPGGLDLADVSYAHRLGLLYMERMDYGHAQFTFSFPLQKVMLQLCLQPPIPDFKEDVSTLYRLVTAVITKFNPNRLQTLHHVDGSDEALELEVLYEHEFYRCLYQYRPRAVVFPEYGTEVGHRPAGRIDFLVYRTESMNQCQPRSWGIELLKDEDRLAEHAYRFSPDGVYNSMVSDDMTEFMIVDFRKTTHIKAS</sequence>
<dbReference type="Proteomes" id="UP000799118">
    <property type="component" value="Unassembled WGS sequence"/>
</dbReference>
<reference evidence="1" key="1">
    <citation type="journal article" date="2019" name="Environ. Microbiol.">
        <title>Fungal ecological strategies reflected in gene transcription - a case study of two litter decomposers.</title>
        <authorList>
            <person name="Barbi F."/>
            <person name="Kohler A."/>
            <person name="Barry K."/>
            <person name="Baskaran P."/>
            <person name="Daum C."/>
            <person name="Fauchery L."/>
            <person name="Ihrmark K."/>
            <person name="Kuo A."/>
            <person name="LaButti K."/>
            <person name="Lipzen A."/>
            <person name="Morin E."/>
            <person name="Grigoriev I.V."/>
            <person name="Henrissat B."/>
            <person name="Lindahl B."/>
            <person name="Martin F."/>
        </authorList>
    </citation>
    <scope>NUCLEOTIDE SEQUENCE</scope>
    <source>
        <strain evidence="1">JB14</strain>
    </source>
</reference>
<organism evidence="1 2">
    <name type="scientific">Gymnopus androsaceus JB14</name>
    <dbReference type="NCBI Taxonomy" id="1447944"/>
    <lineage>
        <taxon>Eukaryota</taxon>
        <taxon>Fungi</taxon>
        <taxon>Dikarya</taxon>
        <taxon>Basidiomycota</taxon>
        <taxon>Agaricomycotina</taxon>
        <taxon>Agaricomycetes</taxon>
        <taxon>Agaricomycetidae</taxon>
        <taxon>Agaricales</taxon>
        <taxon>Marasmiineae</taxon>
        <taxon>Omphalotaceae</taxon>
        <taxon>Gymnopus</taxon>
    </lineage>
</organism>
<evidence type="ECO:0000313" key="1">
    <source>
        <dbReference type="EMBL" id="KAE9408822.1"/>
    </source>
</evidence>
<proteinExistence type="predicted"/>
<protein>
    <submittedName>
        <fullName evidence="1">Uncharacterized protein</fullName>
    </submittedName>
</protein>
<dbReference type="AlphaFoldDB" id="A0A6A4I9N7"/>
<accession>A0A6A4I9N7</accession>
<dbReference type="OrthoDB" id="5424500at2759"/>
<gene>
    <name evidence="1" type="ORF">BT96DRAFT_624055</name>
</gene>
<evidence type="ECO:0000313" key="2">
    <source>
        <dbReference type="Proteomes" id="UP000799118"/>
    </source>
</evidence>
<dbReference type="EMBL" id="ML769389">
    <property type="protein sequence ID" value="KAE9408822.1"/>
    <property type="molecule type" value="Genomic_DNA"/>
</dbReference>
<name>A0A6A4I9N7_9AGAR</name>
<keyword evidence="2" id="KW-1185">Reference proteome</keyword>